<evidence type="ECO:0000256" key="2">
    <source>
        <dbReference type="SAM" id="SignalP"/>
    </source>
</evidence>
<accession>A0A5J4Z075</accession>
<dbReference type="Proteomes" id="UP000324585">
    <property type="component" value="Unassembled WGS sequence"/>
</dbReference>
<organism evidence="3 4">
    <name type="scientific">Porphyridium purpureum</name>
    <name type="common">Red alga</name>
    <name type="synonym">Porphyridium cruentum</name>
    <dbReference type="NCBI Taxonomy" id="35688"/>
    <lineage>
        <taxon>Eukaryota</taxon>
        <taxon>Rhodophyta</taxon>
        <taxon>Bangiophyceae</taxon>
        <taxon>Porphyridiales</taxon>
        <taxon>Porphyridiaceae</taxon>
        <taxon>Porphyridium</taxon>
    </lineage>
</organism>
<evidence type="ECO:0000313" key="3">
    <source>
        <dbReference type="EMBL" id="KAA8496462.1"/>
    </source>
</evidence>
<gene>
    <name evidence="3" type="ORF">FVE85_0191</name>
</gene>
<dbReference type="AlphaFoldDB" id="A0A5J4Z075"/>
<reference evidence="4" key="1">
    <citation type="journal article" date="2019" name="Nat. Commun.">
        <title>Expansion of phycobilisome linker gene families in mesophilic red algae.</title>
        <authorList>
            <person name="Lee J."/>
            <person name="Kim D."/>
            <person name="Bhattacharya D."/>
            <person name="Yoon H.S."/>
        </authorList>
    </citation>
    <scope>NUCLEOTIDE SEQUENCE [LARGE SCALE GENOMIC DNA]</scope>
    <source>
        <strain evidence="4">CCMP 1328</strain>
    </source>
</reference>
<name>A0A5J4Z075_PORPP</name>
<feature type="compositionally biased region" description="Pro residues" evidence="1">
    <location>
        <begin position="222"/>
        <end position="232"/>
    </location>
</feature>
<feature type="compositionally biased region" description="Low complexity" evidence="1">
    <location>
        <begin position="209"/>
        <end position="221"/>
    </location>
</feature>
<comment type="caution">
    <text evidence="3">The sequence shown here is derived from an EMBL/GenBank/DDBJ whole genome shotgun (WGS) entry which is preliminary data.</text>
</comment>
<evidence type="ECO:0000313" key="4">
    <source>
        <dbReference type="Proteomes" id="UP000324585"/>
    </source>
</evidence>
<sequence>MATVALRSAGLLGLLVFLALLGALMFKNASSVPVVTEATANADKYTGRVYQAPPSYYKKPPPKKEQVAPAAAPEKFGFIPEQELPAFEAPRKAREFPSFEEQVAPTQAPTPAPAPVKPRPPKKKYGDYGQTYYGFDGHGYGKPKYYYPPKKQAPKQVEEQVAPVAATPRPQPRPLQFRDDFGLFPSLVQPTAAPTVAPKPAPAPKKKQPYGYGYGYEQPPQYGYPPEDPYAH</sequence>
<keyword evidence="4" id="KW-1185">Reference proteome</keyword>
<feature type="region of interest" description="Disordered" evidence="1">
    <location>
        <begin position="98"/>
        <end position="232"/>
    </location>
</feature>
<keyword evidence="2" id="KW-0732">Signal</keyword>
<feature type="chain" id="PRO_5023902467" evidence="2">
    <location>
        <begin position="32"/>
        <end position="232"/>
    </location>
</feature>
<dbReference type="EMBL" id="VRMN01000002">
    <property type="protein sequence ID" value="KAA8496462.1"/>
    <property type="molecule type" value="Genomic_DNA"/>
</dbReference>
<feature type="compositionally biased region" description="Pro residues" evidence="1">
    <location>
        <begin position="108"/>
        <end position="118"/>
    </location>
</feature>
<protein>
    <submittedName>
        <fullName evidence="3">Uncharacterized protein</fullName>
    </submittedName>
</protein>
<proteinExistence type="predicted"/>
<evidence type="ECO:0000256" key="1">
    <source>
        <dbReference type="SAM" id="MobiDB-lite"/>
    </source>
</evidence>
<feature type="signal peptide" evidence="2">
    <location>
        <begin position="1"/>
        <end position="31"/>
    </location>
</feature>